<comment type="caution">
    <text evidence="2">The sequence shown here is derived from an EMBL/GenBank/DDBJ whole genome shotgun (WGS) entry which is preliminary data.</text>
</comment>
<keyword evidence="3" id="KW-1185">Reference proteome</keyword>
<evidence type="ECO:0000313" key="2">
    <source>
        <dbReference type="EMBL" id="KAK2950663.1"/>
    </source>
</evidence>
<proteinExistence type="predicted"/>
<reference evidence="2 3" key="1">
    <citation type="journal article" date="2022" name="bioRxiv">
        <title>Genomics of Preaxostyla Flagellates Illuminates Evolutionary Transitions and the Path Towards Mitochondrial Loss.</title>
        <authorList>
            <person name="Novak L.V.F."/>
            <person name="Treitli S.C."/>
            <person name="Pyrih J."/>
            <person name="Halakuc P."/>
            <person name="Pipaliya S.V."/>
            <person name="Vacek V."/>
            <person name="Brzon O."/>
            <person name="Soukal P."/>
            <person name="Eme L."/>
            <person name="Dacks J.B."/>
            <person name="Karnkowska A."/>
            <person name="Elias M."/>
            <person name="Hampl V."/>
        </authorList>
    </citation>
    <scope>NUCLEOTIDE SEQUENCE [LARGE SCALE GENOMIC DNA]</scope>
    <source>
        <strain evidence="2">NAU3</strain>
        <tissue evidence="2">Gut</tissue>
    </source>
</reference>
<evidence type="ECO:0000256" key="1">
    <source>
        <dbReference type="SAM" id="MobiDB-lite"/>
    </source>
</evidence>
<sequence length="107" mass="11731">MTPLPHISPPVSATADEARPRFSSRHFVITPSVPSLFPKTNPNGARGKDEIAVLSLQPNQHRRTPRRAQTDRMPTLPTSPLVTSTAVETAISDVLELKRVKSRLSTV</sequence>
<protein>
    <submittedName>
        <fullName evidence="2">Uncharacterized protein</fullName>
    </submittedName>
</protein>
<dbReference type="Proteomes" id="UP001281761">
    <property type="component" value="Unassembled WGS sequence"/>
</dbReference>
<accession>A0ABQ9XDV8</accession>
<dbReference type="EMBL" id="JARBJD010000131">
    <property type="protein sequence ID" value="KAK2950663.1"/>
    <property type="molecule type" value="Genomic_DNA"/>
</dbReference>
<organism evidence="2 3">
    <name type="scientific">Blattamonas nauphoetae</name>
    <dbReference type="NCBI Taxonomy" id="2049346"/>
    <lineage>
        <taxon>Eukaryota</taxon>
        <taxon>Metamonada</taxon>
        <taxon>Preaxostyla</taxon>
        <taxon>Oxymonadida</taxon>
        <taxon>Blattamonas</taxon>
    </lineage>
</organism>
<gene>
    <name evidence="2" type="ORF">BLNAU_14334</name>
</gene>
<evidence type="ECO:0000313" key="3">
    <source>
        <dbReference type="Proteomes" id="UP001281761"/>
    </source>
</evidence>
<feature type="region of interest" description="Disordered" evidence="1">
    <location>
        <begin position="57"/>
        <end position="80"/>
    </location>
</feature>
<name>A0ABQ9XDV8_9EUKA</name>